<dbReference type="PaxDb" id="67767-A0A0J7K5Y1"/>
<comment type="caution">
    <text evidence="2">The sequence shown here is derived from an EMBL/GenBank/DDBJ whole genome shotgun (WGS) entry which is preliminary data.</text>
</comment>
<feature type="region of interest" description="Disordered" evidence="1">
    <location>
        <begin position="1"/>
        <end position="149"/>
    </location>
</feature>
<organism evidence="2 3">
    <name type="scientific">Lasius niger</name>
    <name type="common">Black garden ant</name>
    <dbReference type="NCBI Taxonomy" id="67767"/>
    <lineage>
        <taxon>Eukaryota</taxon>
        <taxon>Metazoa</taxon>
        <taxon>Ecdysozoa</taxon>
        <taxon>Arthropoda</taxon>
        <taxon>Hexapoda</taxon>
        <taxon>Insecta</taxon>
        <taxon>Pterygota</taxon>
        <taxon>Neoptera</taxon>
        <taxon>Endopterygota</taxon>
        <taxon>Hymenoptera</taxon>
        <taxon>Apocrita</taxon>
        <taxon>Aculeata</taxon>
        <taxon>Formicoidea</taxon>
        <taxon>Formicidae</taxon>
        <taxon>Formicinae</taxon>
        <taxon>Lasius</taxon>
        <taxon>Lasius</taxon>
    </lineage>
</organism>
<accession>A0A0J7K5Y1</accession>
<protein>
    <submittedName>
        <fullName evidence="2">Uncharacterized protein</fullName>
    </submittedName>
</protein>
<evidence type="ECO:0000313" key="2">
    <source>
        <dbReference type="EMBL" id="KMQ85586.1"/>
    </source>
</evidence>
<reference evidence="2 3" key="1">
    <citation type="submission" date="2015-04" db="EMBL/GenBank/DDBJ databases">
        <title>Lasius niger genome sequencing.</title>
        <authorList>
            <person name="Konorov E.A."/>
            <person name="Nikitin M.A."/>
            <person name="Kirill M.V."/>
            <person name="Chang P."/>
        </authorList>
    </citation>
    <scope>NUCLEOTIDE SEQUENCE [LARGE SCALE GENOMIC DNA]</scope>
    <source>
        <tissue evidence="2">Whole</tissue>
    </source>
</reference>
<evidence type="ECO:0000256" key="1">
    <source>
        <dbReference type="SAM" id="MobiDB-lite"/>
    </source>
</evidence>
<gene>
    <name evidence="2" type="ORF">RF55_15768</name>
</gene>
<evidence type="ECO:0000313" key="3">
    <source>
        <dbReference type="Proteomes" id="UP000036403"/>
    </source>
</evidence>
<sequence>MTAAKAQEVNFGPSQQSASAPANAAQAAPSAQNANSNAPPEKGYSQYYQAPGVWSENEDLPPPGIDAPPTAVPPAPGDTPADADETTTAPVNPGSDAATPVGGQSMAPVQGTPDPSVDPNADNGGLMSAAAQPAAVSGVGSDHPGMNGP</sequence>
<feature type="compositionally biased region" description="Low complexity" evidence="1">
    <location>
        <begin position="13"/>
        <end position="40"/>
    </location>
</feature>
<name>A0A0J7K5Y1_LASNI</name>
<dbReference type="Proteomes" id="UP000036403">
    <property type="component" value="Unassembled WGS sequence"/>
</dbReference>
<keyword evidence="3" id="KW-1185">Reference proteome</keyword>
<dbReference type="AlphaFoldDB" id="A0A0J7K5Y1"/>
<feature type="compositionally biased region" description="Pro residues" evidence="1">
    <location>
        <begin position="60"/>
        <end position="77"/>
    </location>
</feature>
<proteinExistence type="predicted"/>
<dbReference type="EMBL" id="LBMM01013551">
    <property type="protein sequence ID" value="KMQ85586.1"/>
    <property type="molecule type" value="Genomic_DNA"/>
</dbReference>